<dbReference type="Proteomes" id="UP000479000">
    <property type="component" value="Unassembled WGS sequence"/>
</dbReference>
<dbReference type="AlphaFoldDB" id="A0A6H5H6D3"/>
<dbReference type="EMBL" id="CADCXU010023622">
    <property type="protein sequence ID" value="CAB0011022.1"/>
    <property type="molecule type" value="Genomic_DNA"/>
</dbReference>
<accession>A0A6H5H6D3</accession>
<gene>
    <name evidence="1" type="ORF">NTEN_LOCUS16015</name>
</gene>
<evidence type="ECO:0000313" key="1">
    <source>
        <dbReference type="EMBL" id="CAB0011022.1"/>
    </source>
</evidence>
<sequence length="83" mass="9398">MFDSSGALLCMKHVIVMKGVFGSTGLVQKSATRPTIDQWLLREATVRFGLRRFYFPYSTVRLTLTAPKQVVDMTRTSALIEAW</sequence>
<name>A0A6H5H6D3_9HEMI</name>
<proteinExistence type="predicted"/>
<protein>
    <submittedName>
        <fullName evidence="1">Uncharacterized protein</fullName>
    </submittedName>
</protein>
<reference evidence="1 2" key="1">
    <citation type="submission" date="2020-02" db="EMBL/GenBank/DDBJ databases">
        <authorList>
            <person name="Ferguson B K."/>
        </authorList>
    </citation>
    <scope>NUCLEOTIDE SEQUENCE [LARGE SCALE GENOMIC DNA]</scope>
</reference>
<evidence type="ECO:0000313" key="2">
    <source>
        <dbReference type="Proteomes" id="UP000479000"/>
    </source>
</evidence>
<organism evidence="1 2">
    <name type="scientific">Nesidiocoris tenuis</name>
    <dbReference type="NCBI Taxonomy" id="355587"/>
    <lineage>
        <taxon>Eukaryota</taxon>
        <taxon>Metazoa</taxon>
        <taxon>Ecdysozoa</taxon>
        <taxon>Arthropoda</taxon>
        <taxon>Hexapoda</taxon>
        <taxon>Insecta</taxon>
        <taxon>Pterygota</taxon>
        <taxon>Neoptera</taxon>
        <taxon>Paraneoptera</taxon>
        <taxon>Hemiptera</taxon>
        <taxon>Heteroptera</taxon>
        <taxon>Panheteroptera</taxon>
        <taxon>Cimicomorpha</taxon>
        <taxon>Miridae</taxon>
        <taxon>Dicyphina</taxon>
        <taxon>Nesidiocoris</taxon>
    </lineage>
</organism>
<keyword evidence="2" id="KW-1185">Reference proteome</keyword>